<feature type="compositionally biased region" description="Low complexity" evidence="1">
    <location>
        <begin position="128"/>
        <end position="138"/>
    </location>
</feature>
<dbReference type="RefSeq" id="WP_167477226.1">
    <property type="nucleotide sequence ID" value="NZ_CP046172.1"/>
</dbReference>
<feature type="signal peptide" evidence="2">
    <location>
        <begin position="1"/>
        <end position="28"/>
    </location>
</feature>
<accession>A0A6G9YNX9</accession>
<feature type="region of interest" description="Disordered" evidence="1">
    <location>
        <begin position="109"/>
        <end position="138"/>
    </location>
</feature>
<feature type="region of interest" description="Disordered" evidence="1">
    <location>
        <begin position="32"/>
        <end position="53"/>
    </location>
</feature>
<reference evidence="4 5" key="1">
    <citation type="journal article" date="2019" name="ACS Chem. Biol.">
        <title>Identification and Mobilization of a Cryptic Antibiotic Biosynthesis Gene Locus from a Human-Pathogenic Nocardia Isolate.</title>
        <authorList>
            <person name="Herisse M."/>
            <person name="Ishida K."/>
            <person name="Porter J.L."/>
            <person name="Howden B."/>
            <person name="Hertweck C."/>
            <person name="Stinear T.P."/>
            <person name="Pidot S.J."/>
        </authorList>
    </citation>
    <scope>NUCLEOTIDE SEQUENCE [LARGE SCALE GENOMIC DNA]</scope>
    <source>
        <strain evidence="4 5">AUSMDU00012717</strain>
    </source>
</reference>
<evidence type="ECO:0000256" key="1">
    <source>
        <dbReference type="SAM" id="MobiDB-lite"/>
    </source>
</evidence>
<evidence type="ECO:0000313" key="5">
    <source>
        <dbReference type="Proteomes" id="UP000503540"/>
    </source>
</evidence>
<dbReference type="InterPro" id="IPR043724">
    <property type="entry name" value="DUF5666"/>
</dbReference>
<keyword evidence="5" id="KW-1185">Reference proteome</keyword>
<name>A0A6G9YNX9_9NOCA</name>
<sequence length="138" mass="14062">MTLSLTNNRLLRTVATTAMAIAAAFVMASCDSNDNSGSAPSGQPKPGRHGGNAVVGKITAENAGSWTVTKRDGGTETVTITSATVFGNEKNPATQAQFAVGDSVAIQSQESGDTITATHITKSHERTTPSGTPTQSPS</sequence>
<feature type="compositionally biased region" description="Polar residues" evidence="1">
    <location>
        <begin position="109"/>
        <end position="120"/>
    </location>
</feature>
<dbReference type="KEGG" id="nah:F5544_35295"/>
<feature type="compositionally biased region" description="Polar residues" evidence="1">
    <location>
        <begin position="32"/>
        <end position="41"/>
    </location>
</feature>
<protein>
    <recommendedName>
        <fullName evidence="3">DUF5666 domain-containing protein</fullName>
    </recommendedName>
</protein>
<evidence type="ECO:0000256" key="2">
    <source>
        <dbReference type="SAM" id="SignalP"/>
    </source>
</evidence>
<dbReference type="EMBL" id="CP046172">
    <property type="protein sequence ID" value="QIS14891.1"/>
    <property type="molecule type" value="Genomic_DNA"/>
</dbReference>
<gene>
    <name evidence="4" type="ORF">F5544_35295</name>
</gene>
<dbReference type="Pfam" id="PF18914">
    <property type="entry name" value="DUF5666"/>
    <property type="match status" value="1"/>
</dbReference>
<evidence type="ECO:0000259" key="3">
    <source>
        <dbReference type="Pfam" id="PF18914"/>
    </source>
</evidence>
<organism evidence="4 5">
    <name type="scientific">Nocardia arthritidis</name>
    <dbReference type="NCBI Taxonomy" id="228602"/>
    <lineage>
        <taxon>Bacteria</taxon>
        <taxon>Bacillati</taxon>
        <taxon>Actinomycetota</taxon>
        <taxon>Actinomycetes</taxon>
        <taxon>Mycobacteriales</taxon>
        <taxon>Nocardiaceae</taxon>
        <taxon>Nocardia</taxon>
    </lineage>
</organism>
<feature type="domain" description="DUF5666" evidence="3">
    <location>
        <begin position="56"/>
        <end position="120"/>
    </location>
</feature>
<dbReference type="AlphaFoldDB" id="A0A6G9YNX9"/>
<feature type="chain" id="PRO_5038687815" description="DUF5666 domain-containing protein" evidence="2">
    <location>
        <begin position="29"/>
        <end position="138"/>
    </location>
</feature>
<keyword evidence="2" id="KW-0732">Signal</keyword>
<evidence type="ECO:0000313" key="4">
    <source>
        <dbReference type="EMBL" id="QIS14891.1"/>
    </source>
</evidence>
<proteinExistence type="predicted"/>
<dbReference type="Proteomes" id="UP000503540">
    <property type="component" value="Chromosome"/>
</dbReference>